<proteinExistence type="predicted"/>
<dbReference type="InParanoid" id="D8U2D9"/>
<name>D8U2D9_VOLCA</name>
<sequence length="243" mass="26928">MGEQPRRDTMGRQILARITAAAEEDPRTAQAFLSSRKSSEERPTDQPPQAQDPVKPMSPEEEEKTFIELLLTFGAAFRVSQLWEFHGKGAIITHGQLARWLYSSYNFSSECRQLLLFPAQGNGDPIALHPPIHLFDSLPEADNPRHQVPRRSSLILLLLQPQELPGCLWGLVDDPSDSPGTPDEEAEEAGLEVSKDGFMALVTAGGTTGDGGDISRRARADWGLGVLPVIIWMRVRGTRRPLW</sequence>
<evidence type="ECO:0000313" key="2">
    <source>
        <dbReference type="EMBL" id="EFJ46116.1"/>
    </source>
</evidence>
<evidence type="ECO:0000256" key="1">
    <source>
        <dbReference type="SAM" id="MobiDB-lite"/>
    </source>
</evidence>
<dbReference type="KEGG" id="vcn:VOLCADRAFT_105690"/>
<dbReference type="RefSeq" id="XP_002952866.1">
    <property type="nucleotide sequence ID" value="XM_002952820.1"/>
</dbReference>
<dbReference type="Proteomes" id="UP000001058">
    <property type="component" value="Unassembled WGS sequence"/>
</dbReference>
<accession>D8U2D9</accession>
<organism evidence="3">
    <name type="scientific">Volvox carteri f. nagariensis</name>
    <dbReference type="NCBI Taxonomy" id="3068"/>
    <lineage>
        <taxon>Eukaryota</taxon>
        <taxon>Viridiplantae</taxon>
        <taxon>Chlorophyta</taxon>
        <taxon>core chlorophytes</taxon>
        <taxon>Chlorophyceae</taxon>
        <taxon>CS clade</taxon>
        <taxon>Chlamydomonadales</taxon>
        <taxon>Volvocaceae</taxon>
        <taxon>Volvox</taxon>
    </lineage>
</organism>
<feature type="region of interest" description="Disordered" evidence="1">
    <location>
        <begin position="23"/>
        <end position="61"/>
    </location>
</feature>
<reference evidence="2 3" key="1">
    <citation type="journal article" date="2010" name="Science">
        <title>Genomic analysis of organismal complexity in the multicellular green alga Volvox carteri.</title>
        <authorList>
            <person name="Prochnik S.E."/>
            <person name="Umen J."/>
            <person name="Nedelcu A.M."/>
            <person name="Hallmann A."/>
            <person name="Miller S.M."/>
            <person name="Nishii I."/>
            <person name="Ferris P."/>
            <person name="Kuo A."/>
            <person name="Mitros T."/>
            <person name="Fritz-Laylin L.K."/>
            <person name="Hellsten U."/>
            <person name="Chapman J."/>
            <person name="Simakov O."/>
            <person name="Rensing S.A."/>
            <person name="Terry A."/>
            <person name="Pangilinan J."/>
            <person name="Kapitonov V."/>
            <person name="Jurka J."/>
            <person name="Salamov A."/>
            <person name="Shapiro H."/>
            <person name="Schmutz J."/>
            <person name="Grimwood J."/>
            <person name="Lindquist E."/>
            <person name="Lucas S."/>
            <person name="Grigoriev I.V."/>
            <person name="Schmitt R."/>
            <person name="Kirk D."/>
            <person name="Rokhsar D.S."/>
        </authorList>
    </citation>
    <scope>NUCLEOTIDE SEQUENCE [LARGE SCALE GENOMIC DNA]</scope>
    <source>
        <strain evidence="3">f. Nagariensis / Eve</strain>
    </source>
</reference>
<protein>
    <submittedName>
        <fullName evidence="2">Uncharacterized protein</fullName>
    </submittedName>
</protein>
<evidence type="ECO:0000313" key="3">
    <source>
        <dbReference type="Proteomes" id="UP000001058"/>
    </source>
</evidence>
<dbReference type="GeneID" id="9627457"/>
<dbReference type="EMBL" id="GL378353">
    <property type="protein sequence ID" value="EFJ46116.1"/>
    <property type="molecule type" value="Genomic_DNA"/>
</dbReference>
<keyword evidence="3" id="KW-1185">Reference proteome</keyword>
<dbReference type="AlphaFoldDB" id="D8U2D9"/>
<dbReference type="OrthoDB" id="524350at2759"/>
<gene>
    <name evidence="2" type="ORF">VOLCADRAFT_105690</name>
</gene>